<dbReference type="RefSeq" id="WP_264516071.1">
    <property type="nucleotide sequence ID" value="NZ_JAPDDR010000016.1"/>
</dbReference>
<dbReference type="Proteomes" id="UP001165653">
    <property type="component" value="Unassembled WGS sequence"/>
</dbReference>
<dbReference type="Pfam" id="PF04820">
    <property type="entry name" value="Trp_halogenase"/>
    <property type="match status" value="1"/>
</dbReference>
<protein>
    <submittedName>
        <fullName evidence="1">Tryptophan 7-halogenase</fullName>
    </submittedName>
</protein>
<dbReference type="SUPFAM" id="SSF51905">
    <property type="entry name" value="FAD/NAD(P)-binding domain"/>
    <property type="match status" value="1"/>
</dbReference>
<sequence>MSAKPIQDVLVLGAGSAGLLAALSLKRKLPMLNVRIVRSPDIGVIGVGEGTTPNFPQHLFDYLGLNRKAFHTLAEPTWKLGIRFLWGVRGRFDYSFDQQLDHTAPDLRMPNGYYCDDEFRCTSLPSALMWHGKAFAKQENGCPDIEGWHAFHIENEKLVSVLEQVARECGVEIIDGRVTGAERLPEGPIAAVTLEDGQRLAADFFIDCSGFRSELLGKVLEEPYQSFSDALFCDRAVVGGWDRGPDEPILPYTTAEQMDAGWAWQIEHEHHVNRGYVYSSSFISDEQAAEEFRRKNPKAPASPRIVKFRSGCYRRQWAENVVAIGNAGGFVEPLEATALMIVCGNLQSLVEMLNRSRLMPTPGLRDLFNELTGRGWTDIRDFLALHYKLNAAPQTPFWDHCRAETKLGNLTALLDFYEENGPNGFCRYRLSGMQNDFGLEGHLVMLVGNKHPYRARYTPPPDDLARWEARRQHFSAQAQAGLDVKDTLAFIRHPGWQWHGDA</sequence>
<comment type="caution">
    <text evidence="1">The sequence shown here is derived from an EMBL/GenBank/DDBJ whole genome shotgun (WGS) entry which is preliminary data.</text>
</comment>
<proteinExistence type="predicted"/>
<dbReference type="EMBL" id="JAPDDR010000016">
    <property type="protein sequence ID" value="MCW1916494.1"/>
    <property type="molecule type" value="Genomic_DNA"/>
</dbReference>
<dbReference type="InterPro" id="IPR036188">
    <property type="entry name" value="FAD/NAD-bd_sf"/>
</dbReference>
<dbReference type="PANTHER" id="PTHR43747">
    <property type="entry name" value="FAD-BINDING PROTEIN"/>
    <property type="match status" value="1"/>
</dbReference>
<dbReference type="InterPro" id="IPR050816">
    <property type="entry name" value="Flavin-dep_Halogenase_NPB"/>
</dbReference>
<accession>A0ABT3GA54</accession>
<organism evidence="1 2">
    <name type="scientific">Luteolibacter rhizosphaerae</name>
    <dbReference type="NCBI Taxonomy" id="2989719"/>
    <lineage>
        <taxon>Bacteria</taxon>
        <taxon>Pseudomonadati</taxon>
        <taxon>Verrucomicrobiota</taxon>
        <taxon>Verrucomicrobiia</taxon>
        <taxon>Verrucomicrobiales</taxon>
        <taxon>Verrucomicrobiaceae</taxon>
        <taxon>Luteolibacter</taxon>
    </lineage>
</organism>
<gene>
    <name evidence="1" type="ORF">OJ996_23100</name>
</gene>
<dbReference type="InterPro" id="IPR006905">
    <property type="entry name" value="Flavin_halogenase"/>
</dbReference>
<evidence type="ECO:0000313" key="2">
    <source>
        <dbReference type="Proteomes" id="UP001165653"/>
    </source>
</evidence>
<evidence type="ECO:0000313" key="1">
    <source>
        <dbReference type="EMBL" id="MCW1916494.1"/>
    </source>
</evidence>
<keyword evidence="2" id="KW-1185">Reference proteome</keyword>
<dbReference type="PIRSF" id="PIRSF011396">
    <property type="entry name" value="Trp_halogenase"/>
    <property type="match status" value="1"/>
</dbReference>
<reference evidence="1" key="1">
    <citation type="submission" date="2022-10" db="EMBL/GenBank/DDBJ databases">
        <title>Luteolibacter sp. GHJ8, whole genome shotgun sequencing project.</title>
        <authorList>
            <person name="Zhao G."/>
            <person name="Shen L."/>
        </authorList>
    </citation>
    <scope>NUCLEOTIDE SEQUENCE</scope>
    <source>
        <strain evidence="1">GHJ8</strain>
    </source>
</reference>
<dbReference type="PANTHER" id="PTHR43747:SF4">
    <property type="entry name" value="FLAVIN-DEPENDENT TRYPTOPHAN HALOGENASE"/>
    <property type="match status" value="1"/>
</dbReference>
<dbReference type="InterPro" id="IPR033856">
    <property type="entry name" value="Trp_halogen"/>
</dbReference>
<dbReference type="Gene3D" id="3.50.50.60">
    <property type="entry name" value="FAD/NAD(P)-binding domain"/>
    <property type="match status" value="1"/>
</dbReference>
<name>A0ABT3GA54_9BACT</name>